<evidence type="ECO:0000313" key="1">
    <source>
        <dbReference type="EMBL" id="HEC67633.1"/>
    </source>
</evidence>
<proteinExistence type="predicted"/>
<dbReference type="EMBL" id="DRIH01000072">
    <property type="protein sequence ID" value="HEC67633.1"/>
    <property type="molecule type" value="Genomic_DNA"/>
</dbReference>
<dbReference type="InterPro" id="IPR019239">
    <property type="entry name" value="VapB_antitoxin"/>
</dbReference>
<organism evidence="1">
    <name type="scientific">Desulfofervidus auxilii</name>
    <dbReference type="NCBI Taxonomy" id="1621989"/>
    <lineage>
        <taxon>Bacteria</taxon>
        <taxon>Pseudomonadati</taxon>
        <taxon>Thermodesulfobacteriota</taxon>
        <taxon>Candidatus Desulfofervidia</taxon>
        <taxon>Candidatus Desulfofervidales</taxon>
        <taxon>Candidatus Desulfofervidaceae</taxon>
        <taxon>Candidatus Desulfofervidus</taxon>
    </lineage>
</organism>
<gene>
    <name evidence="1" type="ORF">ENI35_02290</name>
</gene>
<sequence length="67" mass="7862">MKRTNIVLDDKLVKACMKATGIKTQRALIDYALRELLRHEAQTKILELKGNVDWKGNLNEWRRGRKL</sequence>
<protein>
    <submittedName>
        <fullName evidence="1">Type II toxin-antitoxin system VapB family antitoxin</fullName>
    </submittedName>
</protein>
<comment type="caution">
    <text evidence="1">The sequence shown here is derived from an EMBL/GenBank/DDBJ whole genome shotgun (WGS) entry which is preliminary data.</text>
</comment>
<accession>A0A7C2ADA3</accession>
<reference evidence="1" key="1">
    <citation type="journal article" date="2020" name="mSystems">
        <title>Genome- and Community-Level Interaction Insights into Carbon Utilization and Element Cycling Functions of Hydrothermarchaeota in Hydrothermal Sediment.</title>
        <authorList>
            <person name="Zhou Z."/>
            <person name="Liu Y."/>
            <person name="Xu W."/>
            <person name="Pan J."/>
            <person name="Luo Z.H."/>
            <person name="Li M."/>
        </authorList>
    </citation>
    <scope>NUCLEOTIDE SEQUENCE [LARGE SCALE GENOMIC DNA]</scope>
    <source>
        <strain evidence="1">HyVt-389</strain>
    </source>
</reference>
<dbReference type="Pfam" id="PF09957">
    <property type="entry name" value="VapB_antitoxin"/>
    <property type="match status" value="1"/>
</dbReference>
<dbReference type="AlphaFoldDB" id="A0A7C2ADA3"/>
<dbReference type="Proteomes" id="UP000885738">
    <property type="component" value="Unassembled WGS sequence"/>
</dbReference>
<name>A0A7C2ADA3_DESA2</name>